<keyword evidence="4" id="KW-1003">Cell membrane</keyword>
<evidence type="ECO:0000256" key="11">
    <source>
        <dbReference type="ARBA" id="ARBA00023180"/>
    </source>
</evidence>
<protein>
    <submittedName>
        <fullName evidence="15">SC5AA protein</fullName>
    </submittedName>
</protein>
<keyword evidence="10 14" id="KW-0472">Membrane</keyword>
<feature type="transmembrane region" description="Helical" evidence="14">
    <location>
        <begin position="20"/>
        <end position="38"/>
    </location>
</feature>
<dbReference type="PANTHER" id="PTHR11819:SF128">
    <property type="entry name" value="SODIUM_MANNOSE COTRANSPORTER SLC5A10"/>
    <property type="match status" value="1"/>
</dbReference>
<comment type="caution">
    <text evidence="15">The sequence shown here is derived from an EMBL/GenBank/DDBJ whole genome shotgun (WGS) entry which is preliminary data.</text>
</comment>
<dbReference type="InterPro" id="IPR038377">
    <property type="entry name" value="Na/Glc_symporter_sf"/>
</dbReference>
<proteinExistence type="inferred from homology"/>
<evidence type="ECO:0000256" key="3">
    <source>
        <dbReference type="ARBA" id="ARBA00022448"/>
    </source>
</evidence>
<keyword evidence="6 14" id="KW-0812">Transmembrane</keyword>
<keyword evidence="7 14" id="KW-1133">Transmembrane helix</keyword>
<dbReference type="Proteomes" id="UP000530263">
    <property type="component" value="Unassembled WGS sequence"/>
</dbReference>
<keyword evidence="11" id="KW-0325">Glycoprotein</keyword>
<dbReference type="Gene3D" id="1.20.1730.10">
    <property type="entry name" value="Sodium/glucose cotransporter"/>
    <property type="match status" value="1"/>
</dbReference>
<evidence type="ECO:0000256" key="7">
    <source>
        <dbReference type="ARBA" id="ARBA00022989"/>
    </source>
</evidence>
<evidence type="ECO:0000313" key="16">
    <source>
        <dbReference type="Proteomes" id="UP000530263"/>
    </source>
</evidence>
<organism evidence="15 16">
    <name type="scientific">Columbina picui</name>
    <name type="common">Picui ground-dove</name>
    <dbReference type="NCBI Taxonomy" id="115618"/>
    <lineage>
        <taxon>Eukaryota</taxon>
        <taxon>Metazoa</taxon>
        <taxon>Chordata</taxon>
        <taxon>Craniata</taxon>
        <taxon>Vertebrata</taxon>
        <taxon>Euteleostomi</taxon>
        <taxon>Archelosauria</taxon>
        <taxon>Archosauria</taxon>
        <taxon>Dinosauria</taxon>
        <taxon>Saurischia</taxon>
        <taxon>Theropoda</taxon>
        <taxon>Coelurosauria</taxon>
        <taxon>Aves</taxon>
        <taxon>Neognathae</taxon>
        <taxon>Neoaves</taxon>
        <taxon>Columbimorphae</taxon>
        <taxon>Columbiformes</taxon>
        <taxon>Columbidae</taxon>
        <taxon>Columbina</taxon>
    </lineage>
</organism>
<comment type="subcellular location">
    <subcellularLocation>
        <location evidence="1">Apical cell membrane</location>
        <topology evidence="1">Multi-pass membrane protein</topology>
    </subcellularLocation>
</comment>
<evidence type="ECO:0000256" key="10">
    <source>
        <dbReference type="ARBA" id="ARBA00023136"/>
    </source>
</evidence>
<evidence type="ECO:0000256" key="8">
    <source>
        <dbReference type="ARBA" id="ARBA00023053"/>
    </source>
</evidence>
<evidence type="ECO:0000256" key="2">
    <source>
        <dbReference type="ARBA" id="ARBA00006434"/>
    </source>
</evidence>
<keyword evidence="16" id="KW-1185">Reference proteome</keyword>
<feature type="transmembrane region" description="Helical" evidence="14">
    <location>
        <begin position="162"/>
        <end position="181"/>
    </location>
</feature>
<dbReference type="AlphaFoldDB" id="A0A7K4SCI8"/>
<dbReference type="OrthoDB" id="6132759at2759"/>
<evidence type="ECO:0000256" key="13">
    <source>
        <dbReference type="RuleBase" id="RU362091"/>
    </source>
</evidence>
<evidence type="ECO:0000256" key="9">
    <source>
        <dbReference type="ARBA" id="ARBA00023065"/>
    </source>
</evidence>
<dbReference type="EMBL" id="VYZG01002585">
    <property type="protein sequence ID" value="NWQ82762.1"/>
    <property type="molecule type" value="Genomic_DNA"/>
</dbReference>
<evidence type="ECO:0000256" key="4">
    <source>
        <dbReference type="ARBA" id="ARBA00022475"/>
    </source>
</evidence>
<accession>A0A7K4SCI8</accession>
<sequence>RMEGNSTAGAFTPVQQFSVADLVVVVVYFSLNVAVGIWSSCRVNRNTVSGYFLAGRDMAWWPVSRDICPSCDTMGGTGTSRTIPSSASLLSPTLCTSSCQDPSLLSCVSLLIVTMPEYLQRRFGGERIRMYLSALSLLLSIFTKISTDLYSGALFVQVCLGWDLYLSTVLMLVVTGLYTIAGRLLSICWPQSFYSATGFCLTLTSLPQPCFPAFNEIGGYPNLEEAYLKAMPSKILPNATCHLPRADAMHLFRDPISGDLPWTGMTFGLSIMATWYWCTDQVIVQRSLSAKSLSHAKAGSILASYLKMLPLFIIIMPGMISRVLYP</sequence>
<keyword evidence="12" id="KW-0739">Sodium transport</keyword>
<evidence type="ECO:0000256" key="5">
    <source>
        <dbReference type="ARBA" id="ARBA00022597"/>
    </source>
</evidence>
<evidence type="ECO:0000256" key="1">
    <source>
        <dbReference type="ARBA" id="ARBA00004424"/>
    </source>
</evidence>
<evidence type="ECO:0000256" key="14">
    <source>
        <dbReference type="SAM" id="Phobius"/>
    </source>
</evidence>
<feature type="transmembrane region" description="Helical" evidence="14">
    <location>
        <begin position="130"/>
        <end position="150"/>
    </location>
</feature>
<dbReference type="NCBIfam" id="TIGR00813">
    <property type="entry name" value="sss"/>
    <property type="match status" value="1"/>
</dbReference>
<dbReference type="PROSITE" id="PS50283">
    <property type="entry name" value="NA_SOLUT_SYMP_3"/>
    <property type="match status" value="1"/>
</dbReference>
<comment type="similarity">
    <text evidence="2 13">Belongs to the sodium:solute symporter (SSF) (TC 2.A.21) family.</text>
</comment>
<keyword evidence="8" id="KW-0915">Sodium</keyword>
<evidence type="ECO:0000313" key="15">
    <source>
        <dbReference type="EMBL" id="NWQ82762.1"/>
    </source>
</evidence>
<dbReference type="InterPro" id="IPR001734">
    <property type="entry name" value="Na/solute_symporter"/>
</dbReference>
<dbReference type="GO" id="GO:0016324">
    <property type="term" value="C:apical plasma membrane"/>
    <property type="evidence" value="ECO:0007669"/>
    <property type="project" value="UniProtKB-SubCell"/>
</dbReference>
<dbReference type="PANTHER" id="PTHR11819">
    <property type="entry name" value="SOLUTE CARRIER FAMILY 5"/>
    <property type="match status" value="1"/>
</dbReference>
<keyword evidence="3" id="KW-0813">Transport</keyword>
<dbReference type="Pfam" id="PF00474">
    <property type="entry name" value="SSF"/>
    <property type="match status" value="1"/>
</dbReference>
<feature type="transmembrane region" description="Helical" evidence="14">
    <location>
        <begin position="299"/>
        <end position="320"/>
    </location>
</feature>
<keyword evidence="5" id="KW-0762">Sugar transport</keyword>
<evidence type="ECO:0000256" key="12">
    <source>
        <dbReference type="ARBA" id="ARBA00023201"/>
    </source>
</evidence>
<reference evidence="15 16" key="1">
    <citation type="submission" date="2019-09" db="EMBL/GenBank/DDBJ databases">
        <title>Bird 10,000 Genomes (B10K) Project - Family phase.</title>
        <authorList>
            <person name="Zhang G."/>
        </authorList>
    </citation>
    <scope>NUCLEOTIDE SEQUENCE [LARGE SCALE GENOMIC DNA]</scope>
    <source>
        <strain evidence="15">B10K-DU-021-26</strain>
        <tissue evidence="15">Mixed tissue sample</tissue>
    </source>
</reference>
<dbReference type="GO" id="GO:0005412">
    <property type="term" value="F:D-glucose:sodium symporter activity"/>
    <property type="evidence" value="ECO:0007669"/>
    <property type="project" value="TreeGrafter"/>
</dbReference>
<feature type="non-terminal residue" evidence="15">
    <location>
        <position position="326"/>
    </location>
</feature>
<feature type="non-terminal residue" evidence="15">
    <location>
        <position position="1"/>
    </location>
</feature>
<gene>
    <name evidence="15" type="primary">Slc5a10_0</name>
    <name evidence="15" type="ORF">COLPIC_R13100</name>
</gene>
<keyword evidence="9" id="KW-0406">Ion transport</keyword>
<name>A0A7K4SCI8_COLPI</name>
<evidence type="ECO:0000256" key="6">
    <source>
        <dbReference type="ARBA" id="ARBA00022692"/>
    </source>
</evidence>